<keyword evidence="7" id="KW-0479">Metal-binding</keyword>
<gene>
    <name evidence="9" type="ordered locus">Deba_2053</name>
</gene>
<keyword evidence="6" id="KW-0804">Transcription</keyword>
<dbReference type="InterPro" id="IPR043135">
    <property type="entry name" value="Fur_C"/>
</dbReference>
<dbReference type="KEGG" id="dbr:Deba_2053"/>
<protein>
    <submittedName>
        <fullName evidence="9">Ferric uptake regulator, Fur family</fullName>
    </submittedName>
</protein>
<evidence type="ECO:0000256" key="8">
    <source>
        <dbReference type="PIRSR" id="PIRSR602481-2"/>
    </source>
</evidence>
<evidence type="ECO:0000313" key="9">
    <source>
        <dbReference type="EMBL" id="ADK85418.1"/>
    </source>
</evidence>
<accession>E1QIA1</accession>
<dbReference type="Gene3D" id="3.30.1490.190">
    <property type="match status" value="1"/>
</dbReference>
<feature type="binding site" evidence="7">
    <location>
        <position position="89"/>
    </location>
    <ligand>
        <name>Zn(2+)</name>
        <dbReference type="ChEBI" id="CHEBI:29105"/>
    </ligand>
</feature>
<feature type="binding site" evidence="7">
    <location>
        <position position="86"/>
    </location>
    <ligand>
        <name>Zn(2+)</name>
        <dbReference type="ChEBI" id="CHEBI:29105"/>
    </ligand>
</feature>
<evidence type="ECO:0000256" key="5">
    <source>
        <dbReference type="ARBA" id="ARBA00023125"/>
    </source>
</evidence>
<dbReference type="Gene3D" id="1.10.10.10">
    <property type="entry name" value="Winged helix-like DNA-binding domain superfamily/Winged helix DNA-binding domain"/>
    <property type="match status" value="1"/>
</dbReference>
<feature type="binding site" evidence="7">
    <location>
        <position position="126"/>
    </location>
    <ligand>
        <name>Zn(2+)</name>
        <dbReference type="ChEBI" id="CHEBI:29105"/>
    </ligand>
</feature>
<dbReference type="GO" id="GO:0008270">
    <property type="term" value="F:zinc ion binding"/>
    <property type="evidence" value="ECO:0007669"/>
    <property type="project" value="TreeGrafter"/>
</dbReference>
<sequence>MMQQAQKLRMTTQRQVILDELKRLKSHPTAGELCEIVRRRLPRISLGTVYRNLEILSRTGHIQKIDVAGVEMRFDGDTSDHYHVRCLGCGAVADLEMALSSQLELEANRQSDFQITGHRVEFVGLCPACQDKKSRH</sequence>
<dbReference type="GO" id="GO:0045892">
    <property type="term" value="P:negative regulation of DNA-templated transcription"/>
    <property type="evidence" value="ECO:0007669"/>
    <property type="project" value="TreeGrafter"/>
</dbReference>
<dbReference type="HOGENOM" id="CLU_096072_4_2_7"/>
<comment type="similarity">
    <text evidence="1">Belongs to the Fur family.</text>
</comment>
<keyword evidence="8" id="KW-0408">Iron</keyword>
<feature type="binding site" evidence="7">
    <location>
        <position position="129"/>
    </location>
    <ligand>
        <name>Zn(2+)</name>
        <dbReference type="ChEBI" id="CHEBI:29105"/>
    </ligand>
</feature>
<dbReference type="SUPFAM" id="SSF46785">
    <property type="entry name" value="Winged helix' DNA-binding domain"/>
    <property type="match status" value="1"/>
</dbReference>
<dbReference type="InterPro" id="IPR036390">
    <property type="entry name" value="WH_DNA-bd_sf"/>
</dbReference>
<dbReference type="CDD" id="cd07153">
    <property type="entry name" value="Fur_like"/>
    <property type="match status" value="1"/>
</dbReference>
<name>E1QIA1_DESB2</name>
<dbReference type="GO" id="GO:0000976">
    <property type="term" value="F:transcription cis-regulatory region binding"/>
    <property type="evidence" value="ECO:0007669"/>
    <property type="project" value="TreeGrafter"/>
</dbReference>
<dbReference type="Pfam" id="PF01475">
    <property type="entry name" value="FUR"/>
    <property type="match status" value="1"/>
</dbReference>
<dbReference type="InterPro" id="IPR036388">
    <property type="entry name" value="WH-like_DNA-bd_sf"/>
</dbReference>
<keyword evidence="10" id="KW-1185">Reference proteome</keyword>
<dbReference type="STRING" id="644282.Deba_2053"/>
<dbReference type="PANTHER" id="PTHR33202:SF7">
    <property type="entry name" value="FERRIC UPTAKE REGULATION PROTEIN"/>
    <property type="match status" value="1"/>
</dbReference>
<evidence type="ECO:0000256" key="7">
    <source>
        <dbReference type="PIRSR" id="PIRSR602481-1"/>
    </source>
</evidence>
<dbReference type="Proteomes" id="UP000009047">
    <property type="component" value="Chromosome"/>
</dbReference>
<keyword evidence="3 7" id="KW-0862">Zinc</keyword>
<comment type="cofactor">
    <cofactor evidence="8">
        <name>Mn(2+)</name>
        <dbReference type="ChEBI" id="CHEBI:29035"/>
    </cofactor>
    <cofactor evidence="8">
        <name>Fe(2+)</name>
        <dbReference type="ChEBI" id="CHEBI:29033"/>
    </cofactor>
    <text evidence="8">Binds 1 Mn(2+) or Fe(2+) ion per subunit.</text>
</comment>
<comment type="cofactor">
    <cofactor evidence="7">
        <name>Zn(2+)</name>
        <dbReference type="ChEBI" id="CHEBI:29105"/>
    </cofactor>
    <text evidence="7">Binds 1 zinc ion per subunit.</text>
</comment>
<evidence type="ECO:0000256" key="3">
    <source>
        <dbReference type="ARBA" id="ARBA00022833"/>
    </source>
</evidence>
<feature type="binding site" evidence="8">
    <location>
        <position position="118"/>
    </location>
    <ligand>
        <name>Fe cation</name>
        <dbReference type="ChEBI" id="CHEBI:24875"/>
    </ligand>
</feature>
<keyword evidence="4" id="KW-0805">Transcription regulation</keyword>
<proteinExistence type="inferred from homology"/>
<dbReference type="RefSeq" id="WP_013258859.1">
    <property type="nucleotide sequence ID" value="NC_014365.1"/>
</dbReference>
<dbReference type="eggNOG" id="COG0735">
    <property type="taxonomic scope" value="Bacteria"/>
</dbReference>
<evidence type="ECO:0000313" key="10">
    <source>
        <dbReference type="Proteomes" id="UP000009047"/>
    </source>
</evidence>
<evidence type="ECO:0000256" key="6">
    <source>
        <dbReference type="ARBA" id="ARBA00023163"/>
    </source>
</evidence>
<dbReference type="PANTHER" id="PTHR33202">
    <property type="entry name" value="ZINC UPTAKE REGULATION PROTEIN"/>
    <property type="match status" value="1"/>
</dbReference>
<dbReference type="EMBL" id="CP002085">
    <property type="protein sequence ID" value="ADK85418.1"/>
    <property type="molecule type" value="Genomic_DNA"/>
</dbReference>
<evidence type="ECO:0000256" key="4">
    <source>
        <dbReference type="ARBA" id="ARBA00023015"/>
    </source>
</evidence>
<organism evidence="9 10">
    <name type="scientific">Desulfarculus baarsii (strain ATCC 33931 / DSM 2075 / LMG 7858 / VKM B-1802 / 2st14)</name>
    <dbReference type="NCBI Taxonomy" id="644282"/>
    <lineage>
        <taxon>Bacteria</taxon>
        <taxon>Pseudomonadati</taxon>
        <taxon>Thermodesulfobacteriota</taxon>
        <taxon>Desulfarculia</taxon>
        <taxon>Desulfarculales</taxon>
        <taxon>Desulfarculaceae</taxon>
        <taxon>Desulfarculus</taxon>
    </lineage>
</organism>
<dbReference type="AlphaFoldDB" id="E1QIA1"/>
<dbReference type="GO" id="GO:1900376">
    <property type="term" value="P:regulation of secondary metabolite biosynthetic process"/>
    <property type="evidence" value="ECO:0007669"/>
    <property type="project" value="TreeGrafter"/>
</dbReference>
<evidence type="ECO:0000256" key="1">
    <source>
        <dbReference type="ARBA" id="ARBA00007957"/>
    </source>
</evidence>
<reference evidence="9 10" key="1">
    <citation type="journal article" date="2010" name="Stand. Genomic Sci.">
        <title>Complete genome sequence of Desulfarculus baarsii type strain (2st14).</title>
        <authorList>
            <person name="Sun H."/>
            <person name="Spring S."/>
            <person name="Lapidus A."/>
            <person name="Davenport K."/>
            <person name="Del Rio T.G."/>
            <person name="Tice H."/>
            <person name="Nolan M."/>
            <person name="Copeland A."/>
            <person name="Cheng J.F."/>
            <person name="Lucas S."/>
            <person name="Tapia R."/>
            <person name="Goodwin L."/>
            <person name="Pitluck S."/>
            <person name="Ivanova N."/>
            <person name="Pagani I."/>
            <person name="Mavromatis K."/>
            <person name="Ovchinnikova G."/>
            <person name="Pati A."/>
            <person name="Chen A."/>
            <person name="Palaniappan K."/>
            <person name="Hauser L."/>
            <person name="Chang Y.J."/>
            <person name="Jeffries C.D."/>
            <person name="Detter J.C."/>
            <person name="Han C."/>
            <person name="Rohde M."/>
            <person name="Brambilla E."/>
            <person name="Goker M."/>
            <person name="Woyke T."/>
            <person name="Bristow J."/>
            <person name="Eisen J.A."/>
            <person name="Markowitz V."/>
            <person name="Hugenholtz P."/>
            <person name="Kyrpides N.C."/>
            <person name="Klenk H.P."/>
            <person name="Land M."/>
        </authorList>
    </citation>
    <scope>NUCLEOTIDE SEQUENCE [LARGE SCALE GENOMIC DNA]</scope>
    <source>
        <strain evidence="10">ATCC 33931 / DSM 2075 / LMG 7858 / VKM B-1802 / 2st14</strain>
    </source>
</reference>
<dbReference type="GO" id="GO:0003700">
    <property type="term" value="F:DNA-binding transcription factor activity"/>
    <property type="evidence" value="ECO:0007669"/>
    <property type="project" value="InterPro"/>
</dbReference>
<dbReference type="InterPro" id="IPR002481">
    <property type="entry name" value="FUR"/>
</dbReference>
<keyword evidence="5" id="KW-0238">DNA-binding</keyword>
<keyword evidence="2" id="KW-0678">Repressor</keyword>
<evidence type="ECO:0000256" key="2">
    <source>
        <dbReference type="ARBA" id="ARBA00022491"/>
    </source>
</evidence>